<keyword evidence="3 10" id="KW-0863">Zinc-finger</keyword>
<dbReference type="PANTHER" id="PTHR12374:SF66">
    <property type="entry name" value="TRANSCRIPTIONAL ADAPTER"/>
    <property type="match status" value="1"/>
</dbReference>
<evidence type="ECO:0000256" key="4">
    <source>
        <dbReference type="ARBA" id="ARBA00022833"/>
    </source>
</evidence>
<dbReference type="Gene3D" id="3.30.60.90">
    <property type="match status" value="1"/>
</dbReference>
<evidence type="ECO:0000259" key="14">
    <source>
        <dbReference type="PROSITE" id="PS50934"/>
    </source>
</evidence>
<protein>
    <recommendedName>
        <fullName evidence="9">Transcriptional adapter</fullName>
    </recommendedName>
</protein>
<feature type="region of interest" description="Disordered" evidence="11">
    <location>
        <begin position="195"/>
        <end position="221"/>
    </location>
</feature>
<dbReference type="Pfam" id="PF00249">
    <property type="entry name" value="Myb_DNA-binding"/>
    <property type="match status" value="1"/>
</dbReference>
<sequence>MGRSRRNFQNFEDPTLRTRKKKNAANVDTFESPSIVQGTEGGGKYNCDYCQKDITGKIRIKCAVCPDFDLCVECMSVGAEITPHKRDHAYRVMGNLTFPLICPDWSADDEMLLLEGLEIYGMGNWAEVAEHVGTKRKQQCLDHYRNIYLDSPFFPLPDMSHVAGKSKKELQAMASSLTVEQHMKEEYPFSPPKVKVEDTQKESHTDRSFGGKKPVTPGNNSLVELSSYNHKREEFDPEYDNDAEQLLAEMEFKQNDTPEEKKLKLRVLRIFSKRLDERKRRKEFILERNLLYPNPFEKELSQEEKEQCRRLDVFMRFHSKEEHQELLNSVVSEYRMVKRLKDLKEAQMAGCRSTAEAERYLGRKRKRESEEGMNRGKESSPVQASSSYVNDLDMIGFNESQLLSESEKRLCSEVKLVPPVYLQMQQVMSHEIFKGNVTKKSDAYSLFKIDPTKVDRVYDMLVKKGIAQL</sequence>
<dbReference type="InterPro" id="IPR017930">
    <property type="entry name" value="Myb_dom"/>
</dbReference>
<evidence type="ECO:0000256" key="1">
    <source>
        <dbReference type="ARBA" id="ARBA00004123"/>
    </source>
</evidence>
<keyword evidence="7 9" id="KW-0804">Transcription</keyword>
<dbReference type="InterPro" id="IPR016827">
    <property type="entry name" value="Ada2/TADA2"/>
</dbReference>
<evidence type="ECO:0000256" key="6">
    <source>
        <dbReference type="ARBA" id="ARBA00023125"/>
    </source>
</evidence>
<dbReference type="InterPro" id="IPR000433">
    <property type="entry name" value="Znf_ZZ"/>
</dbReference>
<evidence type="ECO:0000256" key="3">
    <source>
        <dbReference type="ARBA" id="ARBA00022771"/>
    </source>
</evidence>
<evidence type="ECO:0000256" key="5">
    <source>
        <dbReference type="ARBA" id="ARBA00023015"/>
    </source>
</evidence>
<evidence type="ECO:0000259" key="16">
    <source>
        <dbReference type="PROSITE" id="PS51294"/>
    </source>
</evidence>
<feature type="domain" description="Myb-like" evidence="12">
    <location>
        <begin position="105"/>
        <end position="148"/>
    </location>
</feature>
<feature type="compositionally biased region" description="Basic and acidic residues" evidence="11">
    <location>
        <begin position="361"/>
        <end position="378"/>
    </location>
</feature>
<dbReference type="InterPro" id="IPR007526">
    <property type="entry name" value="SWIRM"/>
</dbReference>
<keyword evidence="8 9" id="KW-0539">Nucleus</keyword>
<dbReference type="GO" id="GO:0008270">
    <property type="term" value="F:zinc ion binding"/>
    <property type="evidence" value="ECO:0007669"/>
    <property type="project" value="UniProtKB-KW"/>
</dbReference>
<accession>A0A3P5ZRH7</accession>
<dbReference type="PROSITE" id="PS50090">
    <property type="entry name" value="MYB_LIKE"/>
    <property type="match status" value="1"/>
</dbReference>
<dbReference type="InterPro" id="IPR043145">
    <property type="entry name" value="Znf_ZZ_sf"/>
</dbReference>
<feature type="domain" description="SANT" evidence="15">
    <location>
        <begin position="100"/>
        <end position="152"/>
    </location>
</feature>
<gene>
    <name evidence="18" type="ORF">BRAA03T14075Z</name>
    <name evidence="17" type="ORF">BRAPAZ1V2_A03P50190.2</name>
</gene>
<dbReference type="InterPro" id="IPR041983">
    <property type="entry name" value="ADA2-like_ZZ"/>
</dbReference>
<dbReference type="SUPFAM" id="SSF46689">
    <property type="entry name" value="Homeodomain-like"/>
    <property type="match status" value="2"/>
</dbReference>
<evidence type="ECO:0000256" key="7">
    <source>
        <dbReference type="ARBA" id="ARBA00023163"/>
    </source>
</evidence>
<dbReference type="Gene3D" id="1.10.10.10">
    <property type="entry name" value="Winged helix-like DNA-binding domain superfamily/Winged helix DNA-binding domain"/>
    <property type="match status" value="1"/>
</dbReference>
<proteinExistence type="predicted"/>
<dbReference type="Proteomes" id="UP000694005">
    <property type="component" value="Chromosome A03"/>
</dbReference>
<keyword evidence="5 9" id="KW-0805">Transcription regulation</keyword>
<keyword evidence="4" id="KW-0862">Zinc</keyword>
<dbReference type="PROSITE" id="PS01357">
    <property type="entry name" value="ZF_ZZ_1"/>
    <property type="match status" value="1"/>
</dbReference>
<dbReference type="CDD" id="cd00167">
    <property type="entry name" value="SANT"/>
    <property type="match status" value="1"/>
</dbReference>
<feature type="region of interest" description="Disordered" evidence="11">
    <location>
        <begin position="361"/>
        <end position="386"/>
    </location>
</feature>
<dbReference type="Gramene" id="A03p50190.2_BraZ1">
    <property type="protein sequence ID" value="A03p50190.2_BraZ1.CDS"/>
    <property type="gene ID" value="A03g50190.2_BraZ1"/>
</dbReference>
<feature type="domain" description="HTH myb-type" evidence="16">
    <location>
        <begin position="105"/>
        <end position="152"/>
    </location>
</feature>
<feature type="compositionally biased region" description="Basic and acidic residues" evidence="11">
    <location>
        <begin position="195"/>
        <end position="209"/>
    </location>
</feature>
<comment type="subcellular location">
    <subcellularLocation>
        <location evidence="1 9">Nucleus</location>
    </subcellularLocation>
</comment>
<feature type="domain" description="ZZ-type" evidence="13">
    <location>
        <begin position="42"/>
        <end position="98"/>
    </location>
</feature>
<dbReference type="SUPFAM" id="SSF57850">
    <property type="entry name" value="RING/U-box"/>
    <property type="match status" value="1"/>
</dbReference>
<evidence type="ECO:0000313" key="18">
    <source>
        <dbReference type="EMBL" id="VDC82857.1"/>
    </source>
</evidence>
<evidence type="ECO:0000256" key="9">
    <source>
        <dbReference type="PIRNR" id="PIRNR025024"/>
    </source>
</evidence>
<dbReference type="PROSITE" id="PS51293">
    <property type="entry name" value="SANT"/>
    <property type="match status" value="1"/>
</dbReference>
<name>A0A3P5ZRH7_BRACM</name>
<evidence type="ECO:0000256" key="10">
    <source>
        <dbReference type="PROSITE-ProRule" id="PRU00228"/>
    </source>
</evidence>
<dbReference type="InterPro" id="IPR017884">
    <property type="entry name" value="SANT_dom"/>
</dbReference>
<organism evidence="18">
    <name type="scientific">Brassica campestris</name>
    <name type="common">Field mustard</name>
    <dbReference type="NCBI Taxonomy" id="3711"/>
    <lineage>
        <taxon>Eukaryota</taxon>
        <taxon>Viridiplantae</taxon>
        <taxon>Streptophyta</taxon>
        <taxon>Embryophyta</taxon>
        <taxon>Tracheophyta</taxon>
        <taxon>Spermatophyta</taxon>
        <taxon>Magnoliopsida</taxon>
        <taxon>eudicotyledons</taxon>
        <taxon>Gunneridae</taxon>
        <taxon>Pentapetalae</taxon>
        <taxon>rosids</taxon>
        <taxon>malvids</taxon>
        <taxon>Brassicales</taxon>
        <taxon>Brassicaceae</taxon>
        <taxon>Brassiceae</taxon>
        <taxon>Brassica</taxon>
    </lineage>
</organism>
<dbReference type="FunFam" id="3.30.60.90:FF:000013">
    <property type="entry name" value="Transcriptional adapter"/>
    <property type="match status" value="1"/>
</dbReference>
<dbReference type="GO" id="GO:0003677">
    <property type="term" value="F:DNA binding"/>
    <property type="evidence" value="ECO:0007669"/>
    <property type="project" value="UniProtKB-KW"/>
</dbReference>
<feature type="domain" description="SWIRM" evidence="14">
    <location>
        <begin position="383"/>
        <end position="469"/>
    </location>
</feature>
<dbReference type="Pfam" id="PF22941">
    <property type="entry name" value="TADA2A-like_3rd"/>
    <property type="match status" value="1"/>
</dbReference>
<dbReference type="PANTHER" id="PTHR12374">
    <property type="entry name" value="TRANSCRIPTIONAL ADAPTOR 2 ADA2 -RELATED"/>
    <property type="match status" value="1"/>
</dbReference>
<dbReference type="Gene3D" id="1.10.10.60">
    <property type="entry name" value="Homeodomain-like"/>
    <property type="match status" value="1"/>
</dbReference>
<evidence type="ECO:0000259" key="12">
    <source>
        <dbReference type="PROSITE" id="PS50090"/>
    </source>
</evidence>
<dbReference type="PIRSF" id="PIRSF025024">
    <property type="entry name" value="Transcriptional_adaptor_2"/>
    <property type="match status" value="1"/>
</dbReference>
<dbReference type="CDD" id="cd02335">
    <property type="entry name" value="ZZ_ADA2"/>
    <property type="match status" value="1"/>
</dbReference>
<dbReference type="PROSITE" id="PS51294">
    <property type="entry name" value="HTH_MYB"/>
    <property type="match status" value="1"/>
</dbReference>
<dbReference type="GO" id="GO:0006357">
    <property type="term" value="P:regulation of transcription by RNA polymerase II"/>
    <property type="evidence" value="ECO:0007669"/>
    <property type="project" value="InterPro"/>
</dbReference>
<dbReference type="EMBL" id="LS974619">
    <property type="protein sequence ID" value="CAG7883676.1"/>
    <property type="molecule type" value="Genomic_DNA"/>
</dbReference>
<dbReference type="SMART" id="SM00291">
    <property type="entry name" value="ZnF_ZZ"/>
    <property type="match status" value="1"/>
</dbReference>
<evidence type="ECO:0000313" key="17">
    <source>
        <dbReference type="EMBL" id="CAG7883676.1"/>
    </source>
</evidence>
<dbReference type="EMBL" id="LR031572">
    <property type="protein sequence ID" value="VDC82857.1"/>
    <property type="molecule type" value="Genomic_DNA"/>
</dbReference>
<evidence type="ECO:0000259" key="13">
    <source>
        <dbReference type="PROSITE" id="PS50135"/>
    </source>
</evidence>
<dbReference type="Pfam" id="PF25299">
    <property type="entry name" value="ZZ_ADA2"/>
    <property type="match status" value="1"/>
</dbReference>
<evidence type="ECO:0000256" key="11">
    <source>
        <dbReference type="SAM" id="MobiDB-lite"/>
    </source>
</evidence>
<keyword evidence="6" id="KW-0238">DNA-binding</keyword>
<dbReference type="PROSITE" id="PS50135">
    <property type="entry name" value="ZF_ZZ_2"/>
    <property type="match status" value="1"/>
</dbReference>
<dbReference type="InterPro" id="IPR036388">
    <property type="entry name" value="WH-like_DNA-bd_sf"/>
</dbReference>
<dbReference type="GO" id="GO:0005634">
    <property type="term" value="C:nucleus"/>
    <property type="evidence" value="ECO:0007669"/>
    <property type="project" value="UniProtKB-SubCell"/>
</dbReference>
<dbReference type="InterPro" id="IPR009057">
    <property type="entry name" value="Homeodomain-like_sf"/>
</dbReference>
<dbReference type="FunFam" id="1.10.10.60:FF:000115">
    <property type="entry name" value="Transcriptional adapter 2"/>
    <property type="match status" value="1"/>
</dbReference>
<dbReference type="GO" id="GO:0003713">
    <property type="term" value="F:transcription coactivator activity"/>
    <property type="evidence" value="ECO:0007669"/>
    <property type="project" value="InterPro"/>
</dbReference>
<dbReference type="FunFam" id="1.10.10.10:FF:000087">
    <property type="entry name" value="Transcriptional adapter 2"/>
    <property type="match status" value="1"/>
</dbReference>
<reference evidence="18" key="1">
    <citation type="submission" date="2018-11" db="EMBL/GenBank/DDBJ databases">
        <authorList>
            <consortium name="Genoscope - CEA"/>
            <person name="William W."/>
        </authorList>
    </citation>
    <scope>NUCLEOTIDE SEQUENCE</scope>
</reference>
<dbReference type="InterPro" id="IPR055141">
    <property type="entry name" value="TADA2A_B-like_dom"/>
</dbReference>
<evidence type="ECO:0000259" key="15">
    <source>
        <dbReference type="PROSITE" id="PS51293"/>
    </source>
</evidence>
<evidence type="ECO:0000256" key="8">
    <source>
        <dbReference type="ARBA" id="ARBA00023242"/>
    </source>
</evidence>
<keyword evidence="2" id="KW-0479">Metal-binding</keyword>
<dbReference type="PROSITE" id="PS50934">
    <property type="entry name" value="SWIRM"/>
    <property type="match status" value="1"/>
</dbReference>
<dbReference type="SMART" id="SM00717">
    <property type="entry name" value="SANT"/>
    <property type="match status" value="1"/>
</dbReference>
<dbReference type="AlphaFoldDB" id="A0A3P5ZRH7"/>
<dbReference type="InterPro" id="IPR001005">
    <property type="entry name" value="SANT/Myb"/>
</dbReference>
<evidence type="ECO:0000256" key="2">
    <source>
        <dbReference type="ARBA" id="ARBA00022723"/>
    </source>
</evidence>